<dbReference type="Pfam" id="PF05368">
    <property type="entry name" value="NmrA"/>
    <property type="match status" value="1"/>
</dbReference>
<dbReference type="AlphaFoldDB" id="A0AAN7GXK5"/>
<accession>A0AAN7GXK5</accession>
<dbReference type="InterPro" id="IPR051164">
    <property type="entry name" value="NmrA-like_oxidored"/>
</dbReference>
<dbReference type="Gene3D" id="3.40.50.720">
    <property type="entry name" value="NAD(P)-binding Rossmann-like Domain"/>
    <property type="match status" value="1"/>
</dbReference>
<dbReference type="PANTHER" id="PTHR42748:SF7">
    <property type="entry name" value="NMRA LIKE REDOX SENSOR 1-RELATED"/>
    <property type="match status" value="1"/>
</dbReference>
<proteinExistence type="inferred from homology"/>
<reference evidence="4" key="2">
    <citation type="submission" date="2023-05" db="EMBL/GenBank/DDBJ databases">
        <authorList>
            <consortium name="Lawrence Berkeley National Laboratory"/>
            <person name="Steindorff A."/>
            <person name="Hensen N."/>
            <person name="Bonometti L."/>
            <person name="Westerberg I."/>
            <person name="Brannstrom I.O."/>
            <person name="Guillou S."/>
            <person name="Cros-Aarteil S."/>
            <person name="Calhoun S."/>
            <person name="Haridas S."/>
            <person name="Kuo A."/>
            <person name="Mondo S."/>
            <person name="Pangilinan J."/>
            <person name="Riley R."/>
            <person name="Labutti K."/>
            <person name="Andreopoulos B."/>
            <person name="Lipzen A."/>
            <person name="Chen C."/>
            <person name="Yanf M."/>
            <person name="Daum C."/>
            <person name="Ng V."/>
            <person name="Clum A."/>
            <person name="Ohm R."/>
            <person name="Martin F."/>
            <person name="Silar P."/>
            <person name="Natvig D."/>
            <person name="Lalanne C."/>
            <person name="Gautier V."/>
            <person name="Ament-Velasquez S.L."/>
            <person name="Kruys A."/>
            <person name="Hutchinson M.I."/>
            <person name="Powell A.J."/>
            <person name="Barry K."/>
            <person name="Miller A.N."/>
            <person name="Grigoriev I.V."/>
            <person name="Debuchy R."/>
            <person name="Gladieux P."/>
            <person name="Thoren M.H."/>
            <person name="Johannesson H."/>
        </authorList>
    </citation>
    <scope>NUCLEOTIDE SEQUENCE</scope>
    <source>
        <strain evidence="4">CBS 990.96</strain>
    </source>
</reference>
<evidence type="ECO:0000259" key="3">
    <source>
        <dbReference type="Pfam" id="PF05368"/>
    </source>
</evidence>
<feature type="domain" description="NmrA-like" evidence="3">
    <location>
        <begin position="4"/>
        <end position="297"/>
    </location>
</feature>
<comment type="caution">
    <text evidence="4">The sequence shown here is derived from an EMBL/GenBank/DDBJ whole genome shotgun (WGS) entry which is preliminary data.</text>
</comment>
<evidence type="ECO:0000313" key="4">
    <source>
        <dbReference type="EMBL" id="KAK4224510.1"/>
    </source>
</evidence>
<evidence type="ECO:0000313" key="5">
    <source>
        <dbReference type="Proteomes" id="UP001301958"/>
    </source>
</evidence>
<evidence type="ECO:0000256" key="1">
    <source>
        <dbReference type="ARBA" id="ARBA00006328"/>
    </source>
</evidence>
<dbReference type="PANTHER" id="PTHR42748">
    <property type="entry name" value="NITROGEN METABOLITE REPRESSION PROTEIN NMRA FAMILY MEMBER"/>
    <property type="match status" value="1"/>
</dbReference>
<dbReference type="InterPro" id="IPR008030">
    <property type="entry name" value="NmrA-like"/>
</dbReference>
<gene>
    <name evidence="4" type="ORF">QBC38DRAFT_15816</name>
</gene>
<dbReference type="Proteomes" id="UP001301958">
    <property type="component" value="Unassembled WGS sequence"/>
</dbReference>
<evidence type="ECO:0000256" key="2">
    <source>
        <dbReference type="ARBA" id="ARBA00022857"/>
    </source>
</evidence>
<organism evidence="4 5">
    <name type="scientific">Podospora fimiseda</name>
    <dbReference type="NCBI Taxonomy" id="252190"/>
    <lineage>
        <taxon>Eukaryota</taxon>
        <taxon>Fungi</taxon>
        <taxon>Dikarya</taxon>
        <taxon>Ascomycota</taxon>
        <taxon>Pezizomycotina</taxon>
        <taxon>Sordariomycetes</taxon>
        <taxon>Sordariomycetidae</taxon>
        <taxon>Sordariales</taxon>
        <taxon>Podosporaceae</taxon>
        <taxon>Podospora</taxon>
    </lineage>
</organism>
<name>A0AAN7GXK5_9PEZI</name>
<keyword evidence="2" id="KW-0521">NADP</keyword>
<dbReference type="InterPro" id="IPR036291">
    <property type="entry name" value="NAD(P)-bd_dom_sf"/>
</dbReference>
<keyword evidence="5" id="KW-1185">Reference proteome</keyword>
<reference evidence="4" key="1">
    <citation type="journal article" date="2023" name="Mol. Phylogenet. Evol.">
        <title>Genome-scale phylogeny and comparative genomics of the fungal order Sordariales.</title>
        <authorList>
            <person name="Hensen N."/>
            <person name="Bonometti L."/>
            <person name="Westerberg I."/>
            <person name="Brannstrom I.O."/>
            <person name="Guillou S."/>
            <person name="Cros-Aarteil S."/>
            <person name="Calhoun S."/>
            <person name="Haridas S."/>
            <person name="Kuo A."/>
            <person name="Mondo S."/>
            <person name="Pangilinan J."/>
            <person name="Riley R."/>
            <person name="LaButti K."/>
            <person name="Andreopoulos B."/>
            <person name="Lipzen A."/>
            <person name="Chen C."/>
            <person name="Yan M."/>
            <person name="Daum C."/>
            <person name="Ng V."/>
            <person name="Clum A."/>
            <person name="Steindorff A."/>
            <person name="Ohm R.A."/>
            <person name="Martin F."/>
            <person name="Silar P."/>
            <person name="Natvig D.O."/>
            <person name="Lalanne C."/>
            <person name="Gautier V."/>
            <person name="Ament-Velasquez S.L."/>
            <person name="Kruys A."/>
            <person name="Hutchinson M.I."/>
            <person name="Powell A.J."/>
            <person name="Barry K."/>
            <person name="Miller A.N."/>
            <person name="Grigoriev I.V."/>
            <person name="Debuchy R."/>
            <person name="Gladieux P."/>
            <person name="Hiltunen Thoren M."/>
            <person name="Johannesson H."/>
        </authorList>
    </citation>
    <scope>NUCLEOTIDE SEQUENCE</scope>
    <source>
        <strain evidence="4">CBS 990.96</strain>
    </source>
</reference>
<dbReference type="GO" id="GO:0005634">
    <property type="term" value="C:nucleus"/>
    <property type="evidence" value="ECO:0007669"/>
    <property type="project" value="TreeGrafter"/>
</dbReference>
<protein>
    <submittedName>
        <fullName evidence="4">NAD(P)-binding protein</fullName>
    </submittedName>
</protein>
<dbReference type="SUPFAM" id="SSF51735">
    <property type="entry name" value="NAD(P)-binding Rossmann-fold domains"/>
    <property type="match status" value="1"/>
</dbReference>
<comment type="similarity">
    <text evidence="1">Belongs to the NmrA-type oxidoreductase family.</text>
</comment>
<sequence length="304" mass="33932">MSPNNSILVTGATGNQGTSIIHSCLSSPHIQKVYALVRDPTSPKSLSLQSAGAILLQGTYDDSVSSLTKHFSLASTIFYLPLNSDSDIPRTKNIISAVLASSPSVKQFIVSTTIKTNECKSFPGYAESDDQYPLYTYWNTKYQIEQLVKSAGFQSYTILRPSHFLQNLLLPTRNFLFPSLNKEDELPIFKSCWNPTTKVAWIDVLDQGKIVAAAINDPVGFNKREINLAVELLTPQELSDKIGKVWGKQVKAYQYTEEEQKELNPTIVASQKWANEVDHEGVTEVGKEFELTSVDEFLRRQDGF</sequence>
<dbReference type="EMBL" id="MU865390">
    <property type="protein sequence ID" value="KAK4224510.1"/>
    <property type="molecule type" value="Genomic_DNA"/>
</dbReference>